<dbReference type="RefSeq" id="WP_251800810.1">
    <property type="nucleotide sequence ID" value="NZ_JAMQOL010000037.1"/>
</dbReference>
<dbReference type="Proteomes" id="UP001523216">
    <property type="component" value="Unassembled WGS sequence"/>
</dbReference>
<dbReference type="InterPro" id="IPR036513">
    <property type="entry name" value="STAS_dom_sf"/>
</dbReference>
<dbReference type="Gene3D" id="3.30.750.24">
    <property type="entry name" value="STAS domain"/>
    <property type="match status" value="1"/>
</dbReference>
<keyword evidence="2" id="KW-1185">Reference proteome</keyword>
<reference evidence="1 2" key="1">
    <citation type="submission" date="2022-06" db="EMBL/GenBank/DDBJ databases">
        <title>Actinoplanes abujensis sp. nov., isolated from Nigerian arid soil.</title>
        <authorList>
            <person name="Ding P."/>
        </authorList>
    </citation>
    <scope>NUCLEOTIDE SEQUENCE [LARGE SCALE GENOMIC DNA]</scope>
    <source>
        <strain evidence="2">TRM88002</strain>
    </source>
</reference>
<evidence type="ECO:0008006" key="3">
    <source>
        <dbReference type="Google" id="ProtNLM"/>
    </source>
</evidence>
<proteinExistence type="predicted"/>
<dbReference type="SUPFAM" id="SSF52091">
    <property type="entry name" value="SpoIIaa-like"/>
    <property type="match status" value="1"/>
</dbReference>
<organism evidence="1 2">
    <name type="scientific">Paractinoplanes hotanensis</name>
    <dbReference type="NCBI Taxonomy" id="2906497"/>
    <lineage>
        <taxon>Bacteria</taxon>
        <taxon>Bacillati</taxon>
        <taxon>Actinomycetota</taxon>
        <taxon>Actinomycetes</taxon>
        <taxon>Micromonosporales</taxon>
        <taxon>Micromonosporaceae</taxon>
        <taxon>Paractinoplanes</taxon>
    </lineage>
</organism>
<comment type="caution">
    <text evidence="1">The sequence shown here is derived from an EMBL/GenBank/DDBJ whole genome shotgun (WGS) entry which is preliminary data.</text>
</comment>
<name>A0ABT0Y4R4_9ACTN</name>
<dbReference type="EMBL" id="JAMQOL010000037">
    <property type="protein sequence ID" value="MCM4081011.1"/>
    <property type="molecule type" value="Genomic_DNA"/>
</dbReference>
<evidence type="ECO:0000313" key="1">
    <source>
        <dbReference type="EMBL" id="MCM4081011.1"/>
    </source>
</evidence>
<sequence length="115" mass="12163">MAPQNSACVVTVVARGNRAVWVRLIGALDIDARPALAATTTQLSRLAPGAVILDFAGVTFAGAALCHFLEQIHRNLPGAPILMQHASPQTRLVMIATGTDSLVVHDEEQLPWSAT</sequence>
<accession>A0ABT0Y4R4</accession>
<gene>
    <name evidence="1" type="ORF">LXN57_25885</name>
</gene>
<protein>
    <recommendedName>
        <fullName evidence="3">STAS domain-containing protein</fullName>
    </recommendedName>
</protein>
<evidence type="ECO:0000313" key="2">
    <source>
        <dbReference type="Proteomes" id="UP001523216"/>
    </source>
</evidence>